<dbReference type="Pfam" id="PF14525">
    <property type="entry name" value="AraC_binding_2"/>
    <property type="match status" value="1"/>
</dbReference>
<dbReference type="InterPro" id="IPR018060">
    <property type="entry name" value="HTH_AraC"/>
</dbReference>
<keyword evidence="3" id="KW-0804">Transcription</keyword>
<dbReference type="Gene3D" id="1.10.10.60">
    <property type="entry name" value="Homeodomain-like"/>
    <property type="match status" value="1"/>
</dbReference>
<dbReference type="Proteomes" id="UP000535078">
    <property type="component" value="Unassembled WGS sequence"/>
</dbReference>
<keyword evidence="2 5" id="KW-0238">DNA-binding</keyword>
<comment type="caution">
    <text evidence="5">The sequence shown here is derived from an EMBL/GenBank/DDBJ whole genome shotgun (WGS) entry which is preliminary data.</text>
</comment>
<keyword evidence="1" id="KW-0805">Transcription regulation</keyword>
<dbReference type="PANTHER" id="PTHR46796">
    <property type="entry name" value="HTH-TYPE TRANSCRIPTIONAL ACTIVATOR RHAS-RELATED"/>
    <property type="match status" value="1"/>
</dbReference>
<dbReference type="InterPro" id="IPR018062">
    <property type="entry name" value="HTH_AraC-typ_CS"/>
</dbReference>
<accession>A0A7X5XRM1</accession>
<keyword evidence="6" id="KW-1185">Reference proteome</keyword>
<dbReference type="Pfam" id="PF12833">
    <property type="entry name" value="HTH_18"/>
    <property type="match status" value="1"/>
</dbReference>
<organism evidence="5 6">
    <name type="scientific">Sphingopyxis italica</name>
    <dbReference type="NCBI Taxonomy" id="1129133"/>
    <lineage>
        <taxon>Bacteria</taxon>
        <taxon>Pseudomonadati</taxon>
        <taxon>Pseudomonadota</taxon>
        <taxon>Alphaproteobacteria</taxon>
        <taxon>Sphingomonadales</taxon>
        <taxon>Sphingomonadaceae</taxon>
        <taxon>Sphingopyxis</taxon>
    </lineage>
</organism>
<reference evidence="5 6" key="1">
    <citation type="submission" date="2020-03" db="EMBL/GenBank/DDBJ databases">
        <title>Genomic Encyclopedia of Type Strains, Phase IV (KMG-IV): sequencing the most valuable type-strain genomes for metagenomic binning, comparative biology and taxonomic classification.</title>
        <authorList>
            <person name="Goeker M."/>
        </authorList>
    </citation>
    <scope>NUCLEOTIDE SEQUENCE [LARGE SCALE GENOMIC DNA]</scope>
    <source>
        <strain evidence="5 6">DSM 25229</strain>
    </source>
</reference>
<dbReference type="PANTHER" id="PTHR46796:SF6">
    <property type="entry name" value="ARAC SUBFAMILY"/>
    <property type="match status" value="1"/>
</dbReference>
<evidence type="ECO:0000256" key="2">
    <source>
        <dbReference type="ARBA" id="ARBA00023125"/>
    </source>
</evidence>
<name>A0A7X5XRM1_9SPHN</name>
<dbReference type="InterPro" id="IPR035418">
    <property type="entry name" value="AraC-bd_2"/>
</dbReference>
<dbReference type="GO" id="GO:0043565">
    <property type="term" value="F:sequence-specific DNA binding"/>
    <property type="evidence" value="ECO:0007669"/>
    <property type="project" value="InterPro"/>
</dbReference>
<evidence type="ECO:0000256" key="1">
    <source>
        <dbReference type="ARBA" id="ARBA00023015"/>
    </source>
</evidence>
<dbReference type="SMART" id="SM00342">
    <property type="entry name" value="HTH_ARAC"/>
    <property type="match status" value="1"/>
</dbReference>
<sequence>MDHGRWRLAAGELGVGLNSTGLSQQLSTASVPVRERLPMWREVFGQAMVRLDIEPTRDVPFHAEGTLCALPGAAYASVSASPVRVTRTGSLIAADPVEMLYLIIADAPLDIRQGGREHILAPGDSIFVRGGEASIISCQKQSRFTNIAIALDDLRSFYSGADDLAMRVVPRQSDLLGLLHAYIDMLRLRTEVSAGAGGPLVAGHIRDLIGAIAAADGSPLPEQPGVKAARVQAIKAEIARYLCDPQLDVEGVARRCGISSRYVRRLFQDEGSSFSKYVLSQRLDRAHSLLLHPGQVLRTIAAIAFGCGFGDLSYFNRTFRRRFGMTPSDLRGGGV</sequence>
<dbReference type="PRINTS" id="PR00032">
    <property type="entry name" value="HTHARAC"/>
</dbReference>
<gene>
    <name evidence="5" type="ORF">GGR90_002199</name>
</gene>
<dbReference type="PROSITE" id="PS01124">
    <property type="entry name" value="HTH_ARAC_FAMILY_2"/>
    <property type="match status" value="1"/>
</dbReference>
<dbReference type="PROSITE" id="PS00041">
    <property type="entry name" value="HTH_ARAC_FAMILY_1"/>
    <property type="match status" value="1"/>
</dbReference>
<protein>
    <submittedName>
        <fullName evidence="5">AraC-like DNA-binding protein</fullName>
    </submittedName>
</protein>
<dbReference type="GO" id="GO:0003700">
    <property type="term" value="F:DNA-binding transcription factor activity"/>
    <property type="evidence" value="ECO:0007669"/>
    <property type="project" value="InterPro"/>
</dbReference>
<dbReference type="InterPro" id="IPR050204">
    <property type="entry name" value="AraC_XylS_family_regulators"/>
</dbReference>
<dbReference type="AlphaFoldDB" id="A0A7X5XRM1"/>
<evidence type="ECO:0000256" key="3">
    <source>
        <dbReference type="ARBA" id="ARBA00023163"/>
    </source>
</evidence>
<feature type="domain" description="HTH araC/xylS-type" evidence="4">
    <location>
        <begin position="232"/>
        <end position="333"/>
    </location>
</feature>
<dbReference type="InterPro" id="IPR009057">
    <property type="entry name" value="Homeodomain-like_sf"/>
</dbReference>
<evidence type="ECO:0000313" key="6">
    <source>
        <dbReference type="Proteomes" id="UP000535078"/>
    </source>
</evidence>
<dbReference type="RefSeq" id="WP_167921462.1">
    <property type="nucleotide sequence ID" value="NZ_JAATIT010000002.1"/>
</dbReference>
<dbReference type="SUPFAM" id="SSF46689">
    <property type="entry name" value="Homeodomain-like"/>
    <property type="match status" value="1"/>
</dbReference>
<proteinExistence type="predicted"/>
<dbReference type="InterPro" id="IPR020449">
    <property type="entry name" value="Tscrpt_reg_AraC-type_HTH"/>
</dbReference>
<evidence type="ECO:0000259" key="4">
    <source>
        <dbReference type="PROSITE" id="PS01124"/>
    </source>
</evidence>
<dbReference type="EMBL" id="JAATIT010000002">
    <property type="protein sequence ID" value="NJB90024.1"/>
    <property type="molecule type" value="Genomic_DNA"/>
</dbReference>
<evidence type="ECO:0000313" key="5">
    <source>
        <dbReference type="EMBL" id="NJB90024.1"/>
    </source>
</evidence>